<dbReference type="CDD" id="cd06163">
    <property type="entry name" value="S2P-M50_PDZ_RseP-like"/>
    <property type="match status" value="2"/>
</dbReference>
<feature type="transmembrane region" description="Helical" evidence="11">
    <location>
        <begin position="6"/>
        <end position="28"/>
    </location>
</feature>
<evidence type="ECO:0000256" key="5">
    <source>
        <dbReference type="ARBA" id="ARBA00022692"/>
    </source>
</evidence>
<evidence type="ECO:0000256" key="7">
    <source>
        <dbReference type="ARBA" id="ARBA00022833"/>
    </source>
</evidence>
<evidence type="ECO:0000313" key="13">
    <source>
        <dbReference type="EMBL" id="EED36413.1"/>
    </source>
</evidence>
<evidence type="ECO:0000259" key="12">
    <source>
        <dbReference type="SMART" id="SM00228"/>
    </source>
</evidence>
<keyword evidence="5 11" id="KW-0812">Transmembrane</keyword>
<dbReference type="EC" id="3.4.24.-" evidence="11"/>
<feature type="domain" description="PDZ" evidence="12">
    <location>
        <begin position="211"/>
        <end position="280"/>
    </location>
</feature>
<dbReference type="InterPro" id="IPR001478">
    <property type="entry name" value="PDZ"/>
</dbReference>
<dbReference type="SUPFAM" id="SSF50156">
    <property type="entry name" value="PDZ domain-like"/>
    <property type="match status" value="2"/>
</dbReference>
<dbReference type="Pfam" id="PF17820">
    <property type="entry name" value="PDZ_6"/>
    <property type="match status" value="1"/>
</dbReference>
<accession>B8KY94</accession>
<evidence type="ECO:0000256" key="1">
    <source>
        <dbReference type="ARBA" id="ARBA00001947"/>
    </source>
</evidence>
<dbReference type="SMART" id="SM00228">
    <property type="entry name" value="PDZ"/>
    <property type="match status" value="2"/>
</dbReference>
<evidence type="ECO:0000256" key="10">
    <source>
        <dbReference type="ARBA" id="ARBA00023136"/>
    </source>
</evidence>
<feature type="domain" description="PDZ" evidence="12">
    <location>
        <begin position="114"/>
        <end position="186"/>
    </location>
</feature>
<gene>
    <name evidence="13" type="primary">rseP</name>
    <name evidence="13" type="ORF">NOR51B_2364</name>
</gene>
<reference evidence="14" key="1">
    <citation type="journal article" date="2013" name="BMC Microbiol.">
        <title>Taxonomy and evolution of bacteriochlorophyll a-containing members of the OM60/NOR5 clade of marine gammaproteobacteria: description of Luminiphilus syltensis gen. nov., sp. nov., reclassification of Haliea rubra as Pseudohaliea rubra gen. nov., comb. nov., and emendation of Chromatocurvus halotolerans.</title>
        <authorList>
            <person name="Spring S."/>
            <person name="Riedel T."/>
            <person name="Sproer C."/>
            <person name="Yan S."/>
            <person name="Harder J."/>
            <person name="Fuchs B.M."/>
        </authorList>
    </citation>
    <scope>NUCLEOTIDE SEQUENCE [LARGE SCALE GENOMIC DNA]</scope>
    <source>
        <strain evidence="14">NOR51-B</strain>
    </source>
</reference>
<dbReference type="EMBL" id="DS999411">
    <property type="protein sequence ID" value="EED36413.1"/>
    <property type="molecule type" value="Genomic_DNA"/>
</dbReference>
<comment type="cofactor">
    <cofactor evidence="1 11">
        <name>Zn(2+)</name>
        <dbReference type="ChEBI" id="CHEBI:29105"/>
    </cofactor>
</comment>
<dbReference type="Gene3D" id="2.30.42.10">
    <property type="match status" value="2"/>
</dbReference>
<keyword evidence="7 11" id="KW-0862">Zinc</keyword>
<organism evidence="13 14">
    <name type="scientific">Luminiphilus syltensis NOR5-1B</name>
    <dbReference type="NCBI Taxonomy" id="565045"/>
    <lineage>
        <taxon>Bacteria</taxon>
        <taxon>Pseudomonadati</taxon>
        <taxon>Pseudomonadota</taxon>
        <taxon>Gammaproteobacteria</taxon>
        <taxon>Cellvibrionales</taxon>
        <taxon>Halieaceae</taxon>
        <taxon>Luminiphilus</taxon>
    </lineage>
</organism>
<comment type="similarity">
    <text evidence="3 11">Belongs to the peptidase M50B family.</text>
</comment>
<feature type="transmembrane region" description="Helical" evidence="11">
    <location>
        <begin position="93"/>
        <end position="119"/>
    </location>
</feature>
<dbReference type="InterPro" id="IPR008915">
    <property type="entry name" value="Peptidase_M50"/>
</dbReference>
<dbReference type="GO" id="GO:0004222">
    <property type="term" value="F:metalloendopeptidase activity"/>
    <property type="evidence" value="ECO:0007669"/>
    <property type="project" value="InterPro"/>
</dbReference>
<dbReference type="STRING" id="565045.NOR51B_2364"/>
<keyword evidence="9 11" id="KW-0482">Metalloprotease</keyword>
<keyword evidence="4 13" id="KW-0645">Protease</keyword>
<dbReference type="InterPro" id="IPR004387">
    <property type="entry name" value="Pept_M50_Zn"/>
</dbReference>
<evidence type="ECO:0000313" key="14">
    <source>
        <dbReference type="Proteomes" id="UP000004699"/>
    </source>
</evidence>
<keyword evidence="8 11" id="KW-1133">Transmembrane helix</keyword>
<keyword evidence="14" id="KW-1185">Reference proteome</keyword>
<sequence length="450" mass="48237">MELLQTIAIALVTLGVLVSFHEFGHFWVARRCGVRVLRFSVGFGFPLFKTRDASGTEYTLSVIPLGGYVRMLDEREGDVPADQLSEAFNRQSVWARIAIVAAGPIANFLLAIAVFWFLFLRGETGLVPLIADVEPDSPAFYAGVEVGQEIVAIDGRETPTAAALTMRLLDRLGDSGDIRIAAKYPDSDVVYESSAELDRWLVGSEAPDPVAGLGLTLARPTVVPLIDEVIVGGAAETAGFISGDLVIRADGTPMPTWSEWVDYVRSRPGERIAVDVIREGIEVAVVVTPETKQVDGQTMGSVGMSVVVPTLPESMVRVFDRGPIEALWAALGRTSDLTLFTFESIGKMLQGLISPKNLSGPITIAQVAASTAESGLDSWLGFLALLSISLGALNLLPIPVLDGGHLLFYGIEALLGRPVPERIQAAGYQVGLAMVLSLMVFALYNDVVRL</sequence>
<feature type="transmembrane region" description="Helical" evidence="11">
    <location>
        <begin position="425"/>
        <end position="444"/>
    </location>
</feature>
<dbReference type="RefSeq" id="WP_009021156.1">
    <property type="nucleotide sequence ID" value="NZ_DS999411.1"/>
</dbReference>
<keyword evidence="6 11" id="KW-0378">Hydrolase</keyword>
<keyword evidence="11" id="KW-0479">Metal-binding</keyword>
<evidence type="ECO:0000256" key="2">
    <source>
        <dbReference type="ARBA" id="ARBA00004141"/>
    </source>
</evidence>
<dbReference type="NCBIfam" id="TIGR00054">
    <property type="entry name" value="RIP metalloprotease RseP"/>
    <property type="match status" value="1"/>
</dbReference>
<dbReference type="PANTHER" id="PTHR42837:SF2">
    <property type="entry name" value="MEMBRANE METALLOPROTEASE ARASP2, CHLOROPLASTIC-RELATED"/>
    <property type="match status" value="1"/>
</dbReference>
<evidence type="ECO:0000256" key="6">
    <source>
        <dbReference type="ARBA" id="ARBA00022801"/>
    </source>
</evidence>
<evidence type="ECO:0000256" key="3">
    <source>
        <dbReference type="ARBA" id="ARBA00007931"/>
    </source>
</evidence>
<dbReference type="Proteomes" id="UP000004699">
    <property type="component" value="Unassembled WGS sequence"/>
</dbReference>
<dbReference type="GO" id="GO:0006508">
    <property type="term" value="P:proteolysis"/>
    <property type="evidence" value="ECO:0007669"/>
    <property type="project" value="UniProtKB-KW"/>
</dbReference>
<evidence type="ECO:0000256" key="9">
    <source>
        <dbReference type="ARBA" id="ARBA00023049"/>
    </source>
</evidence>
<comment type="subcellular location">
    <subcellularLocation>
        <location evidence="2">Membrane</location>
        <topology evidence="2">Multi-pass membrane protein</topology>
    </subcellularLocation>
</comment>
<dbReference type="InterPro" id="IPR041489">
    <property type="entry name" value="PDZ_6"/>
</dbReference>
<keyword evidence="10 11" id="KW-0472">Membrane</keyword>
<dbReference type="GO" id="GO:0016020">
    <property type="term" value="C:membrane"/>
    <property type="evidence" value="ECO:0007669"/>
    <property type="project" value="UniProtKB-SubCell"/>
</dbReference>
<feature type="transmembrane region" description="Helical" evidence="11">
    <location>
        <begin position="379"/>
        <end position="404"/>
    </location>
</feature>
<dbReference type="OrthoDB" id="9782003at2"/>
<protein>
    <recommendedName>
        <fullName evidence="11">Zinc metalloprotease</fullName>
        <ecNumber evidence="11">3.4.24.-</ecNumber>
    </recommendedName>
</protein>
<dbReference type="Pfam" id="PF02163">
    <property type="entry name" value="Peptidase_M50"/>
    <property type="match status" value="1"/>
</dbReference>
<dbReference type="CDD" id="cd23081">
    <property type="entry name" value="cpPDZ_EcRseP-like"/>
    <property type="match status" value="1"/>
</dbReference>
<name>B8KY94_9GAMM</name>
<dbReference type="InterPro" id="IPR036034">
    <property type="entry name" value="PDZ_sf"/>
</dbReference>
<dbReference type="AlphaFoldDB" id="B8KY94"/>
<evidence type="ECO:0000256" key="11">
    <source>
        <dbReference type="RuleBase" id="RU362031"/>
    </source>
</evidence>
<dbReference type="PANTHER" id="PTHR42837">
    <property type="entry name" value="REGULATOR OF SIGMA-E PROTEASE RSEP"/>
    <property type="match status" value="1"/>
</dbReference>
<dbReference type="HOGENOM" id="CLU_025778_0_2_6"/>
<evidence type="ECO:0000256" key="8">
    <source>
        <dbReference type="ARBA" id="ARBA00022989"/>
    </source>
</evidence>
<evidence type="ECO:0000256" key="4">
    <source>
        <dbReference type="ARBA" id="ARBA00022670"/>
    </source>
</evidence>
<dbReference type="eggNOG" id="COG0750">
    <property type="taxonomic scope" value="Bacteria"/>
</dbReference>
<dbReference type="GO" id="GO:0046872">
    <property type="term" value="F:metal ion binding"/>
    <property type="evidence" value="ECO:0007669"/>
    <property type="project" value="UniProtKB-KW"/>
</dbReference>
<proteinExistence type="inferred from homology"/>